<sequence>MESEAKEGGFAAPPPLPGSCSDDMPAAAALFEIAAAHGGRGQVTEIGAESGLDPERLTAGWRTLRDLALVEVHEGLVEAVEPEFALKALVGRYTSHAHQQLRSVREVHETAHQLLRVFGPNGSVAAATGAAPAASTASAGFRAFSAPSPADEPGAGAAPAGDPGQRRLFVEEFTGPGSRQRALRGVLGSVRSSVDLLHPGRLSADRPTLEANLTFGAAMGARGIRMRALYASSVLDEPDSAWFLPRVREAGVEIRVIDRIEGPFNDVTIFDRDAVCLASHPGRTVTGDLLPQGGESAILLGGSVLAPSFLAVYEAYWRRAVPYPGPDAATDISTAAPHGAGAGRVPSGGPRLSAFEQTVVRLLSRGYDDGRIAGELGVGTAAVADVMQALMQRLGAASPFEAGFRLASGLDPRHLG</sequence>
<dbReference type="Gene3D" id="1.10.10.10">
    <property type="entry name" value="Winged helix-like DNA-binding domain superfamily/Winged helix DNA-binding domain"/>
    <property type="match status" value="1"/>
</dbReference>
<dbReference type="GO" id="GO:0006355">
    <property type="term" value="P:regulation of DNA-templated transcription"/>
    <property type="evidence" value="ECO:0007669"/>
    <property type="project" value="InterPro"/>
</dbReference>
<evidence type="ECO:0000313" key="4">
    <source>
        <dbReference type="Proteomes" id="UP000181951"/>
    </source>
</evidence>
<dbReference type="SMART" id="SM00421">
    <property type="entry name" value="HTH_LUXR"/>
    <property type="match status" value="1"/>
</dbReference>
<feature type="domain" description="HTH luxR-type" evidence="2">
    <location>
        <begin position="349"/>
        <end position="406"/>
    </location>
</feature>
<dbReference type="RefSeq" id="WP_075017646.1">
    <property type="nucleotide sequence ID" value="NZ_FODD01000028.1"/>
</dbReference>
<accession>A0A1H8Q7T6</accession>
<protein>
    <recommendedName>
        <fullName evidence="2">HTH luxR-type domain-containing protein</fullName>
    </recommendedName>
</protein>
<evidence type="ECO:0000256" key="1">
    <source>
        <dbReference type="SAM" id="MobiDB-lite"/>
    </source>
</evidence>
<organism evidence="3 4">
    <name type="scientific">Actinacidiphila rubida</name>
    <dbReference type="NCBI Taxonomy" id="310780"/>
    <lineage>
        <taxon>Bacteria</taxon>
        <taxon>Bacillati</taxon>
        <taxon>Actinomycetota</taxon>
        <taxon>Actinomycetes</taxon>
        <taxon>Kitasatosporales</taxon>
        <taxon>Streptomycetaceae</taxon>
        <taxon>Actinacidiphila</taxon>
    </lineage>
</organism>
<dbReference type="InterPro" id="IPR016032">
    <property type="entry name" value="Sig_transdc_resp-reg_C-effctor"/>
</dbReference>
<dbReference type="STRING" id="310780.SAMN05216267_102886"/>
<dbReference type="GO" id="GO:0003677">
    <property type="term" value="F:DNA binding"/>
    <property type="evidence" value="ECO:0007669"/>
    <property type="project" value="InterPro"/>
</dbReference>
<dbReference type="AlphaFoldDB" id="A0A1H8Q7T6"/>
<dbReference type="SUPFAM" id="SSF46894">
    <property type="entry name" value="C-terminal effector domain of the bipartite response regulators"/>
    <property type="match status" value="1"/>
</dbReference>
<evidence type="ECO:0000313" key="3">
    <source>
        <dbReference type="EMBL" id="SEO50031.1"/>
    </source>
</evidence>
<gene>
    <name evidence="3" type="ORF">SAMN05216267_102886</name>
</gene>
<keyword evidence="4" id="KW-1185">Reference proteome</keyword>
<dbReference type="InterPro" id="IPR000792">
    <property type="entry name" value="Tscrpt_reg_LuxR_C"/>
</dbReference>
<dbReference type="Proteomes" id="UP000181951">
    <property type="component" value="Unassembled WGS sequence"/>
</dbReference>
<feature type="compositionally biased region" description="Low complexity" evidence="1">
    <location>
        <begin position="144"/>
        <end position="163"/>
    </location>
</feature>
<dbReference type="EMBL" id="FODD01000028">
    <property type="protein sequence ID" value="SEO50031.1"/>
    <property type="molecule type" value="Genomic_DNA"/>
</dbReference>
<reference evidence="3 4" key="1">
    <citation type="submission" date="2016-10" db="EMBL/GenBank/DDBJ databases">
        <authorList>
            <person name="de Groot N.N."/>
        </authorList>
    </citation>
    <scope>NUCLEOTIDE SEQUENCE [LARGE SCALE GENOMIC DNA]</scope>
    <source>
        <strain evidence="3 4">CGMCC 4.2026</strain>
    </source>
</reference>
<name>A0A1H8Q7T6_9ACTN</name>
<proteinExistence type="predicted"/>
<feature type="region of interest" description="Disordered" evidence="1">
    <location>
        <begin position="144"/>
        <end position="164"/>
    </location>
</feature>
<dbReference type="InterPro" id="IPR036388">
    <property type="entry name" value="WH-like_DNA-bd_sf"/>
</dbReference>
<evidence type="ECO:0000259" key="2">
    <source>
        <dbReference type="SMART" id="SM00421"/>
    </source>
</evidence>